<keyword evidence="3" id="KW-1185">Reference proteome</keyword>
<dbReference type="InterPro" id="IPR057428">
    <property type="entry name" value="EFHB_EF-hand_C"/>
</dbReference>
<organism evidence="2 3">
    <name type="scientific">Psylliodes chrysocephalus</name>
    <dbReference type="NCBI Taxonomy" id="3402493"/>
    <lineage>
        <taxon>Eukaryota</taxon>
        <taxon>Metazoa</taxon>
        <taxon>Ecdysozoa</taxon>
        <taxon>Arthropoda</taxon>
        <taxon>Hexapoda</taxon>
        <taxon>Insecta</taxon>
        <taxon>Pterygota</taxon>
        <taxon>Neoptera</taxon>
        <taxon>Endopterygota</taxon>
        <taxon>Coleoptera</taxon>
        <taxon>Polyphaga</taxon>
        <taxon>Cucujiformia</taxon>
        <taxon>Chrysomeloidea</taxon>
        <taxon>Chrysomelidae</taxon>
        <taxon>Galerucinae</taxon>
        <taxon>Alticini</taxon>
        <taxon>Psylliodes</taxon>
    </lineage>
</organism>
<name>A0A9P0GB31_9CUCU</name>
<dbReference type="SUPFAM" id="SSF47473">
    <property type="entry name" value="EF-hand"/>
    <property type="match status" value="1"/>
</dbReference>
<dbReference type="Proteomes" id="UP001153636">
    <property type="component" value="Chromosome 17"/>
</dbReference>
<evidence type="ECO:0000259" key="1">
    <source>
        <dbReference type="Pfam" id="PF25325"/>
    </source>
</evidence>
<accession>A0A9P0GB31</accession>
<protein>
    <recommendedName>
        <fullName evidence="1">EFHB C-terminal EF-hand domain-containing protein</fullName>
    </recommendedName>
</protein>
<reference evidence="2" key="1">
    <citation type="submission" date="2022-01" db="EMBL/GenBank/DDBJ databases">
        <authorList>
            <person name="King R."/>
        </authorList>
    </citation>
    <scope>NUCLEOTIDE SEQUENCE</scope>
</reference>
<sequence length="544" mass="63067">MAGNYGKYIDRMPPICAAGKVFEDPLTRASVAKTFKEYTVEEVIDTLKSNAHIVKEEFKDPLPKPPIDNKNFYRTNTEISGILKPGVSTRYQTLLDELDETTHDSFWNKELGKQNDPTPALPKGMVPVLERFGKKNDYSVKACDIVNPCKTPYEVLTESQVGHEMYVKSHGDYNPSERLHRNYESPPFDSKKRFGRRYNYDYRGIWVKCACTWHIRKPYIHCNKRITDFAKHTKHFLGKPFAPNHNIDRVPKNHAFGKPTDRPNFSVAELLKGPNYEPCMFLRDMHSWVAMLSKLRIIVKKKVSKGYLALNDFLKTLKYYDKEKSGLMAKDQLYDFCEKNNILFSTVDLEPFFKLLNVLHDDGMIDYKKFVDLIDPNLRPPELMPVKDVPESCLYYITSAEELSRDHLLVDNSKLPTAGNPSFRTDLARPYKTEGIHKADMDSLPNFTTMKTVINPSIYTRYGLTFRDFFLPRKAEVIRKLFEKIGYMLPDEAFQNLWNEGVEHDGTGLCCVDTFKKLLEKYYPPPAQLRVDETDCRDIFPHIV</sequence>
<dbReference type="AlphaFoldDB" id="A0A9P0GB31"/>
<evidence type="ECO:0000313" key="3">
    <source>
        <dbReference type="Proteomes" id="UP001153636"/>
    </source>
</evidence>
<evidence type="ECO:0000313" key="2">
    <source>
        <dbReference type="EMBL" id="CAH1104481.1"/>
    </source>
</evidence>
<dbReference type="OrthoDB" id="2096280at2759"/>
<gene>
    <name evidence="2" type="ORF">PSYICH_LOCUS5537</name>
</gene>
<dbReference type="InterPro" id="IPR011992">
    <property type="entry name" value="EF-hand-dom_pair"/>
</dbReference>
<feature type="domain" description="EFHB C-terminal EF-hand" evidence="1">
    <location>
        <begin position="451"/>
        <end position="522"/>
    </location>
</feature>
<dbReference type="EMBL" id="OV651829">
    <property type="protein sequence ID" value="CAH1104481.1"/>
    <property type="molecule type" value="Genomic_DNA"/>
</dbReference>
<dbReference type="Pfam" id="PF25325">
    <property type="entry name" value="EF-hand_EFHB_C"/>
    <property type="match status" value="1"/>
</dbReference>
<proteinExistence type="predicted"/>